<evidence type="ECO:0000313" key="5">
    <source>
        <dbReference type="EMBL" id="MFC4135080.1"/>
    </source>
</evidence>
<dbReference type="Pfam" id="PF07702">
    <property type="entry name" value="UTRA"/>
    <property type="match status" value="1"/>
</dbReference>
<dbReference type="EMBL" id="JBHSAY010000020">
    <property type="protein sequence ID" value="MFC4135080.1"/>
    <property type="molecule type" value="Genomic_DNA"/>
</dbReference>
<dbReference type="Gene3D" id="3.40.1410.10">
    <property type="entry name" value="Chorismate lyase-like"/>
    <property type="match status" value="1"/>
</dbReference>
<dbReference type="Proteomes" id="UP001595816">
    <property type="component" value="Unassembled WGS sequence"/>
</dbReference>
<protein>
    <submittedName>
        <fullName evidence="5">GntR family transcriptional regulator</fullName>
    </submittedName>
</protein>
<dbReference type="CDD" id="cd07377">
    <property type="entry name" value="WHTH_GntR"/>
    <property type="match status" value="1"/>
</dbReference>
<name>A0ABV8LXS2_9ACTN</name>
<evidence type="ECO:0000256" key="2">
    <source>
        <dbReference type="ARBA" id="ARBA00023125"/>
    </source>
</evidence>
<evidence type="ECO:0000259" key="4">
    <source>
        <dbReference type="PROSITE" id="PS50949"/>
    </source>
</evidence>
<organism evidence="5 6">
    <name type="scientific">Hamadaea flava</name>
    <dbReference type="NCBI Taxonomy" id="1742688"/>
    <lineage>
        <taxon>Bacteria</taxon>
        <taxon>Bacillati</taxon>
        <taxon>Actinomycetota</taxon>
        <taxon>Actinomycetes</taxon>
        <taxon>Micromonosporales</taxon>
        <taxon>Micromonosporaceae</taxon>
        <taxon>Hamadaea</taxon>
    </lineage>
</organism>
<dbReference type="Pfam" id="PF00392">
    <property type="entry name" value="GntR"/>
    <property type="match status" value="1"/>
</dbReference>
<keyword evidence="6" id="KW-1185">Reference proteome</keyword>
<proteinExistence type="predicted"/>
<keyword evidence="2" id="KW-0238">DNA-binding</keyword>
<keyword evidence="3" id="KW-0804">Transcription</keyword>
<dbReference type="InterPro" id="IPR036388">
    <property type="entry name" value="WH-like_DNA-bd_sf"/>
</dbReference>
<dbReference type="PROSITE" id="PS50949">
    <property type="entry name" value="HTH_GNTR"/>
    <property type="match status" value="1"/>
</dbReference>
<dbReference type="PANTHER" id="PTHR44846:SF16">
    <property type="entry name" value="TRANSCRIPTIONAL REGULATOR PHNF-RELATED"/>
    <property type="match status" value="1"/>
</dbReference>
<dbReference type="Gene3D" id="1.10.10.10">
    <property type="entry name" value="Winged helix-like DNA-binding domain superfamily/Winged helix DNA-binding domain"/>
    <property type="match status" value="1"/>
</dbReference>
<comment type="caution">
    <text evidence="5">The sequence shown here is derived from an EMBL/GenBank/DDBJ whole genome shotgun (WGS) entry which is preliminary data.</text>
</comment>
<dbReference type="InterPro" id="IPR011663">
    <property type="entry name" value="UTRA"/>
</dbReference>
<evidence type="ECO:0000313" key="6">
    <source>
        <dbReference type="Proteomes" id="UP001595816"/>
    </source>
</evidence>
<dbReference type="InterPro" id="IPR028978">
    <property type="entry name" value="Chorismate_lyase_/UTRA_dom_sf"/>
</dbReference>
<dbReference type="PANTHER" id="PTHR44846">
    <property type="entry name" value="MANNOSYL-D-GLYCERATE TRANSPORT/METABOLISM SYSTEM REPRESSOR MNGR-RELATED"/>
    <property type="match status" value="1"/>
</dbReference>
<dbReference type="InterPro" id="IPR000524">
    <property type="entry name" value="Tscrpt_reg_HTH_GntR"/>
</dbReference>
<dbReference type="InterPro" id="IPR050679">
    <property type="entry name" value="Bact_HTH_transcr_reg"/>
</dbReference>
<keyword evidence="1" id="KW-0805">Transcription regulation</keyword>
<dbReference type="PRINTS" id="PR00035">
    <property type="entry name" value="HTHGNTR"/>
</dbReference>
<evidence type="ECO:0000256" key="1">
    <source>
        <dbReference type="ARBA" id="ARBA00023015"/>
    </source>
</evidence>
<accession>A0ABV8LXS2</accession>
<gene>
    <name evidence="5" type="ORF">ACFOZ4_31095</name>
</gene>
<evidence type="ECO:0000256" key="3">
    <source>
        <dbReference type="ARBA" id="ARBA00023163"/>
    </source>
</evidence>
<dbReference type="SUPFAM" id="SSF46785">
    <property type="entry name" value="Winged helix' DNA-binding domain"/>
    <property type="match status" value="1"/>
</dbReference>
<sequence>MTAAPLWAQTADQILGQIARDGLGPGDRLPAERELCERLDVSRVTLRKALIELDERGLVTPSHGRGWFVAEPQAAAREWPQELESFTATARRKNLTPSSLVLTQEVRPATLDEAEELALPAGTPLLHLRRVRLLNGVRVAVDSSLLAIALAPGLVEVDFTEASLFTELAARGVALGRADVAIEARPADAELAGHLELTDGAAVLFLHQVVLSAAGRPALLSVVAYAGSRYRLRTSFTTQ</sequence>
<dbReference type="RefSeq" id="WP_253762933.1">
    <property type="nucleotide sequence ID" value="NZ_JAMZDZ010000001.1"/>
</dbReference>
<dbReference type="InterPro" id="IPR036390">
    <property type="entry name" value="WH_DNA-bd_sf"/>
</dbReference>
<reference evidence="6" key="1">
    <citation type="journal article" date="2019" name="Int. J. Syst. Evol. Microbiol.">
        <title>The Global Catalogue of Microorganisms (GCM) 10K type strain sequencing project: providing services to taxonomists for standard genome sequencing and annotation.</title>
        <authorList>
            <consortium name="The Broad Institute Genomics Platform"/>
            <consortium name="The Broad Institute Genome Sequencing Center for Infectious Disease"/>
            <person name="Wu L."/>
            <person name="Ma J."/>
        </authorList>
    </citation>
    <scope>NUCLEOTIDE SEQUENCE [LARGE SCALE GENOMIC DNA]</scope>
    <source>
        <strain evidence="6">CGMCC 4.7289</strain>
    </source>
</reference>
<dbReference type="SMART" id="SM00866">
    <property type="entry name" value="UTRA"/>
    <property type="match status" value="1"/>
</dbReference>
<dbReference type="SMART" id="SM00345">
    <property type="entry name" value="HTH_GNTR"/>
    <property type="match status" value="1"/>
</dbReference>
<feature type="domain" description="HTH gntR-type" evidence="4">
    <location>
        <begin position="4"/>
        <end position="72"/>
    </location>
</feature>
<dbReference type="SUPFAM" id="SSF64288">
    <property type="entry name" value="Chorismate lyase-like"/>
    <property type="match status" value="1"/>
</dbReference>